<proteinExistence type="predicted"/>
<dbReference type="PROSITE" id="PS51257">
    <property type="entry name" value="PROKAR_LIPOPROTEIN"/>
    <property type="match status" value="1"/>
</dbReference>
<dbReference type="Proteomes" id="UP000663570">
    <property type="component" value="Chromosome"/>
</dbReference>
<dbReference type="InterPro" id="IPR036737">
    <property type="entry name" value="OmpA-like_sf"/>
</dbReference>
<protein>
    <submittedName>
        <fullName evidence="4">OmpA family protein</fullName>
    </submittedName>
</protein>
<keyword evidence="1" id="KW-0472">Membrane</keyword>
<dbReference type="EMBL" id="CP071060">
    <property type="protein sequence ID" value="QSI78972.1"/>
    <property type="molecule type" value="Genomic_DNA"/>
</dbReference>
<dbReference type="RefSeq" id="WP_206256284.1">
    <property type="nucleotide sequence ID" value="NZ_CP071060.1"/>
</dbReference>
<accession>A0ABX7MB69</accession>
<evidence type="ECO:0000313" key="5">
    <source>
        <dbReference type="Proteomes" id="UP000663570"/>
    </source>
</evidence>
<evidence type="ECO:0000259" key="3">
    <source>
        <dbReference type="PROSITE" id="PS51123"/>
    </source>
</evidence>
<dbReference type="SUPFAM" id="SSF103088">
    <property type="entry name" value="OmpA-like"/>
    <property type="match status" value="1"/>
</dbReference>
<keyword evidence="5" id="KW-1185">Reference proteome</keyword>
<reference evidence="4 5" key="1">
    <citation type="submission" date="2021-02" db="EMBL/GenBank/DDBJ databases">
        <title>Niveibacterium changnyeongensis HC41.</title>
        <authorList>
            <person name="Kang M."/>
        </authorList>
    </citation>
    <scope>NUCLEOTIDE SEQUENCE [LARGE SCALE GENOMIC DNA]</scope>
    <source>
        <strain evidence="4 5">HC41</strain>
    </source>
</reference>
<feature type="domain" description="OmpA-like" evidence="3">
    <location>
        <begin position="300"/>
        <end position="424"/>
    </location>
</feature>
<evidence type="ECO:0000256" key="1">
    <source>
        <dbReference type="PROSITE-ProRule" id="PRU00473"/>
    </source>
</evidence>
<dbReference type="InterPro" id="IPR006665">
    <property type="entry name" value="OmpA-like"/>
</dbReference>
<sequence>MFLRNSLDIGRGLRVAFKLFLLCAGLAGCSSGGPAPSATATEPPPAPPAAATPPAPPPPPTPVPFEQALERAADALFGSVAAAGNGTKHLVVIDPLIDGVTGEQTQATRQMQARLAKIAHERFAQFEIQPFTVDNLKRKPLVLIGTFTGIDGQGKPQGVREAYRICLALADLDTRTLVGKGVARAKPEGVDITPLAYFRDSPAWALDSVTEGYIKTCQGSKIGDPMDGFYVARIVSAASVQRAIDAYNAGRYREALESYSVAMQAAAGDELRILNGVYLANWKLGRKDAARVVFQRIVDFGLDRKRMAVRFLFKPGSTSFAADPTFGSAYPFWLSEVAQRTAQRSACLEIVGHTSRSGPEPLNERISVLRAEAIKQKLEASAPTLRNRTIANGVGSRENLIGNGRDDASDALDRRVVFKVIDCAAS</sequence>
<feature type="region of interest" description="Disordered" evidence="2">
    <location>
        <begin position="32"/>
        <end position="64"/>
    </location>
</feature>
<feature type="compositionally biased region" description="Pro residues" evidence="2">
    <location>
        <begin position="42"/>
        <end position="63"/>
    </location>
</feature>
<dbReference type="Gene3D" id="3.30.1330.60">
    <property type="entry name" value="OmpA-like domain"/>
    <property type="match status" value="1"/>
</dbReference>
<gene>
    <name evidence="4" type="ORF">JY500_10315</name>
</gene>
<organism evidence="4 5">
    <name type="scientific">Niveibacterium microcysteis</name>
    <dbReference type="NCBI Taxonomy" id="2811415"/>
    <lineage>
        <taxon>Bacteria</taxon>
        <taxon>Pseudomonadati</taxon>
        <taxon>Pseudomonadota</taxon>
        <taxon>Betaproteobacteria</taxon>
        <taxon>Rhodocyclales</taxon>
        <taxon>Rhodocyclaceae</taxon>
        <taxon>Niveibacterium</taxon>
    </lineage>
</organism>
<name>A0ABX7MB69_9RHOO</name>
<evidence type="ECO:0000256" key="2">
    <source>
        <dbReference type="SAM" id="MobiDB-lite"/>
    </source>
</evidence>
<evidence type="ECO:0000313" key="4">
    <source>
        <dbReference type="EMBL" id="QSI78972.1"/>
    </source>
</evidence>
<dbReference type="PROSITE" id="PS51123">
    <property type="entry name" value="OMPA_2"/>
    <property type="match status" value="1"/>
</dbReference>